<evidence type="ECO:0000256" key="4">
    <source>
        <dbReference type="ARBA" id="ARBA00023172"/>
    </source>
</evidence>
<dbReference type="eggNOG" id="COG3385">
    <property type="taxonomic scope" value="Bacteria"/>
</dbReference>
<keyword evidence="2" id="KW-0815">Transposition</keyword>
<dbReference type="HOGENOM" id="CLU_043140_0_0_7"/>
<name>B8FI31_DESAL</name>
<keyword evidence="8" id="KW-1185">Reference proteome</keyword>
<evidence type="ECO:0000259" key="6">
    <source>
        <dbReference type="Pfam" id="PF14294"/>
    </source>
</evidence>
<dbReference type="AlphaFoldDB" id="B8FI31"/>
<evidence type="ECO:0000259" key="5">
    <source>
        <dbReference type="Pfam" id="PF01609"/>
    </source>
</evidence>
<dbReference type="Proteomes" id="UP000000739">
    <property type="component" value="Chromosome"/>
</dbReference>
<comment type="similarity">
    <text evidence="1">Belongs to the transposase 11 family.</text>
</comment>
<evidence type="ECO:0000313" key="7">
    <source>
        <dbReference type="EMBL" id="ACL02598.1"/>
    </source>
</evidence>
<feature type="domain" description="Transposase IS4-like" evidence="5">
    <location>
        <begin position="122"/>
        <end position="327"/>
    </location>
</feature>
<evidence type="ECO:0000256" key="1">
    <source>
        <dbReference type="ARBA" id="ARBA00010075"/>
    </source>
</evidence>
<protein>
    <submittedName>
        <fullName evidence="7">Transposase IS4 family protein</fullName>
    </submittedName>
</protein>
<keyword evidence="4" id="KW-0233">DNA recombination</keyword>
<dbReference type="KEGG" id="dal:Dalk_0893"/>
<reference evidence="7 8" key="1">
    <citation type="journal article" date="2012" name="Environ. Microbiol.">
        <title>The genome sequence of Desulfatibacillum alkenivorans AK-01: a blueprint for anaerobic alkane oxidation.</title>
        <authorList>
            <person name="Callaghan A.V."/>
            <person name="Morris B.E."/>
            <person name="Pereira I.A."/>
            <person name="McInerney M.J."/>
            <person name="Austin R.N."/>
            <person name="Groves J.T."/>
            <person name="Kukor J.J."/>
            <person name="Suflita J.M."/>
            <person name="Young L.Y."/>
            <person name="Zylstra G.J."/>
            <person name="Wawrik B."/>
        </authorList>
    </citation>
    <scope>NUCLEOTIDE SEQUENCE [LARGE SCALE GENOMIC DNA]</scope>
    <source>
        <strain evidence="7 8">AK-01</strain>
    </source>
</reference>
<dbReference type="GO" id="GO:0004803">
    <property type="term" value="F:transposase activity"/>
    <property type="evidence" value="ECO:0007669"/>
    <property type="project" value="InterPro"/>
</dbReference>
<dbReference type="GO" id="GO:0006313">
    <property type="term" value="P:DNA transposition"/>
    <property type="evidence" value="ECO:0007669"/>
    <property type="project" value="InterPro"/>
</dbReference>
<dbReference type="InterPro" id="IPR002559">
    <property type="entry name" value="Transposase_11"/>
</dbReference>
<evidence type="ECO:0000313" key="8">
    <source>
        <dbReference type="Proteomes" id="UP000000739"/>
    </source>
</evidence>
<organism evidence="7 8">
    <name type="scientific">Desulfatibacillum aliphaticivorans</name>
    <dbReference type="NCBI Taxonomy" id="218208"/>
    <lineage>
        <taxon>Bacteria</taxon>
        <taxon>Pseudomonadati</taxon>
        <taxon>Thermodesulfobacteriota</taxon>
        <taxon>Desulfobacteria</taxon>
        <taxon>Desulfobacterales</taxon>
        <taxon>Desulfatibacillaceae</taxon>
        <taxon>Desulfatibacillum</taxon>
    </lineage>
</organism>
<dbReference type="InterPro" id="IPR047952">
    <property type="entry name" value="Transpos_IS4"/>
</dbReference>
<gene>
    <name evidence="7" type="ordered locus">Dalk_0893</name>
</gene>
<dbReference type="InterPro" id="IPR012337">
    <property type="entry name" value="RNaseH-like_sf"/>
</dbReference>
<dbReference type="PANTHER" id="PTHR33258:SF1">
    <property type="entry name" value="TRANSPOSASE INSL FOR INSERTION SEQUENCE ELEMENT IS186A-RELATED"/>
    <property type="match status" value="1"/>
</dbReference>
<feature type="domain" description="DUF4372" evidence="6">
    <location>
        <begin position="3"/>
        <end position="76"/>
    </location>
</feature>
<dbReference type="RefSeq" id="WP_012610036.1">
    <property type="nucleotide sequence ID" value="NC_011768.1"/>
</dbReference>
<dbReference type="SUPFAM" id="SSF53098">
    <property type="entry name" value="Ribonuclease H-like"/>
    <property type="match status" value="1"/>
</dbReference>
<sequence>MSHHSTILSQLLQSIDRHDFNRIEKQGFLPDRSYRKLTRWGQFVAMAFSHLTQRTSLRDLEGQFDAHSSKLYHAGAAPVKRSTLADANNQRPAEFFEEVFYHMAAKCQSHAPKHKFRFKNPLYSMDSSVVDLCLNLFPWAKHRSTKAGIKIHTVLDHSGYIPAFVRITDAKTSDIEIARTLSLPKGSILVEDRAYVDFTWFKNWHENKQFFVTRLKKNIKYKVLERRDVPQNKGVTSDQIIKLTGKKAADCPNLRRVGYWDKTTKKHYVYLTNLTKLSARTIADIYKDRWQIELFFKWIKQNLRIKSFLGNSRNAVLTQIWTAMISMLILAYYKWRAKIGATLTEMLKLLQLTLMERRNLYELFEPPDPGGTPSSQNQLPLNFSIF</sequence>
<dbReference type="Gene3D" id="3.90.350.10">
    <property type="entry name" value="Transposase Inhibitor Protein From Tn5, Chain A, domain 1"/>
    <property type="match status" value="1"/>
</dbReference>
<dbReference type="Pfam" id="PF01609">
    <property type="entry name" value="DDE_Tnp_1"/>
    <property type="match status" value="1"/>
</dbReference>
<accession>B8FI31</accession>
<dbReference type="NCBIfam" id="NF033592">
    <property type="entry name" value="transpos_IS4_1"/>
    <property type="match status" value="1"/>
</dbReference>
<proteinExistence type="inferred from homology"/>
<dbReference type="Pfam" id="PF14294">
    <property type="entry name" value="DUF4372"/>
    <property type="match status" value="1"/>
</dbReference>
<keyword evidence="3" id="KW-0238">DNA-binding</keyword>
<evidence type="ECO:0000256" key="2">
    <source>
        <dbReference type="ARBA" id="ARBA00022578"/>
    </source>
</evidence>
<dbReference type="InterPro" id="IPR025399">
    <property type="entry name" value="DUF4372"/>
</dbReference>
<dbReference type="GO" id="GO:0003677">
    <property type="term" value="F:DNA binding"/>
    <property type="evidence" value="ECO:0007669"/>
    <property type="project" value="UniProtKB-KW"/>
</dbReference>
<dbReference type="EMBL" id="CP001322">
    <property type="protein sequence ID" value="ACL02598.1"/>
    <property type="molecule type" value="Genomic_DNA"/>
</dbReference>
<evidence type="ECO:0000256" key="3">
    <source>
        <dbReference type="ARBA" id="ARBA00023125"/>
    </source>
</evidence>
<dbReference type="PANTHER" id="PTHR33258">
    <property type="entry name" value="TRANSPOSASE INSL FOR INSERTION SEQUENCE ELEMENT IS186A-RELATED"/>
    <property type="match status" value="1"/>
</dbReference>